<sequence length="411" mass="44175">MDVVSRAKRIAFVSQTLELAQRTTVVGDARNSDDDLNQENNPILKRQVETIRNLVQSYMKIVSKTQLDLVPKITMHLLIDDVKNFMKTDLLPTLYALDTSRLMEESQEEKRRKQDMVTMYNTMKEALNIIADVTTHTVTTPVPPPITNDWRESDAAGGGSPRTSNSGPSRPNIVPNRNSPSLPAMGPGGGHLAPQARNAPPAPPPSRPSNSSAPPPPLVPALRSNPLLRGQSALTWQASTLAICIFCKQRKVVYVVGRYRSHMSQDTVNSHLMPMFTLIANRSPCLLLSPLHLPPRTIPSSPPGKLDCTASRTAPLIPQPAVHPSNSAGDLFAPLSSNSKTTANASSTPTVSWNSNPTLKMFDPIASSTSASTATNNGAASASAGLSTRALASLFENRMATPSGPPIPPRP</sequence>
<dbReference type="Gene3D" id="1.20.120.1240">
    <property type="entry name" value="Dynamin, middle domain"/>
    <property type="match status" value="1"/>
</dbReference>
<feature type="region of interest" description="Disordered" evidence="5">
    <location>
        <begin position="137"/>
        <end position="224"/>
    </location>
</feature>
<proteinExistence type="predicted"/>
<accession>A0A3P6HAN4</accession>
<dbReference type="SMART" id="SM00302">
    <property type="entry name" value="GED"/>
    <property type="match status" value="1"/>
</dbReference>
<evidence type="ECO:0000259" key="6">
    <source>
        <dbReference type="PROSITE" id="PS51388"/>
    </source>
</evidence>
<evidence type="ECO:0000256" key="3">
    <source>
        <dbReference type="ARBA" id="ARBA00022801"/>
    </source>
</evidence>
<dbReference type="GO" id="GO:0008017">
    <property type="term" value="F:microtubule binding"/>
    <property type="evidence" value="ECO:0007669"/>
    <property type="project" value="TreeGrafter"/>
</dbReference>
<feature type="compositionally biased region" description="Polar residues" evidence="5">
    <location>
        <begin position="161"/>
        <end position="181"/>
    </location>
</feature>
<evidence type="ECO:0000256" key="1">
    <source>
        <dbReference type="ARBA" id="ARBA00011980"/>
    </source>
</evidence>
<dbReference type="GO" id="GO:0098793">
    <property type="term" value="C:presynapse"/>
    <property type="evidence" value="ECO:0007669"/>
    <property type="project" value="GOC"/>
</dbReference>
<dbReference type="GO" id="GO:0005886">
    <property type="term" value="C:plasma membrane"/>
    <property type="evidence" value="ECO:0007669"/>
    <property type="project" value="TreeGrafter"/>
</dbReference>
<dbReference type="Pfam" id="PF02212">
    <property type="entry name" value="GED"/>
    <property type="match status" value="1"/>
</dbReference>
<reference evidence="7 8" key="1">
    <citation type="submission" date="2018-10" db="EMBL/GenBank/DDBJ databases">
        <authorList>
            <consortium name="Pathogen Informatics"/>
        </authorList>
    </citation>
    <scope>NUCLEOTIDE SEQUENCE [LARGE SCALE GENOMIC DNA]</scope>
</reference>
<dbReference type="EMBL" id="UXSR01000145">
    <property type="protein sequence ID" value="VDD75248.1"/>
    <property type="molecule type" value="Genomic_DNA"/>
</dbReference>
<gene>
    <name evidence="7" type="ORF">MCOS_LOCUS1251</name>
</gene>
<feature type="region of interest" description="Disordered" evidence="5">
    <location>
        <begin position="321"/>
        <end position="358"/>
    </location>
</feature>
<dbReference type="GO" id="GO:0016185">
    <property type="term" value="P:synaptic vesicle budding from presynaptic endocytic zone membrane"/>
    <property type="evidence" value="ECO:0007669"/>
    <property type="project" value="TreeGrafter"/>
</dbReference>
<dbReference type="GO" id="GO:0031623">
    <property type="term" value="P:receptor internalization"/>
    <property type="evidence" value="ECO:0007669"/>
    <property type="project" value="TreeGrafter"/>
</dbReference>
<dbReference type="GO" id="GO:0005525">
    <property type="term" value="F:GTP binding"/>
    <property type="evidence" value="ECO:0007669"/>
    <property type="project" value="UniProtKB-KW"/>
</dbReference>
<dbReference type="AlphaFoldDB" id="A0A3P6HAN4"/>
<dbReference type="InterPro" id="IPR003130">
    <property type="entry name" value="GED"/>
</dbReference>
<evidence type="ECO:0000256" key="2">
    <source>
        <dbReference type="ARBA" id="ARBA00022741"/>
    </source>
</evidence>
<feature type="compositionally biased region" description="Low complexity" evidence="5">
    <location>
        <begin position="336"/>
        <end position="350"/>
    </location>
</feature>
<dbReference type="GO" id="GO:0005874">
    <property type="term" value="C:microtubule"/>
    <property type="evidence" value="ECO:0007669"/>
    <property type="project" value="TreeGrafter"/>
</dbReference>
<dbReference type="GO" id="GO:0005737">
    <property type="term" value="C:cytoplasm"/>
    <property type="evidence" value="ECO:0007669"/>
    <property type="project" value="TreeGrafter"/>
</dbReference>
<keyword evidence="2" id="KW-0547">Nucleotide-binding</keyword>
<dbReference type="Proteomes" id="UP000267029">
    <property type="component" value="Unassembled WGS sequence"/>
</dbReference>
<dbReference type="STRING" id="53468.A0A3P6HAN4"/>
<dbReference type="EC" id="3.6.5.5" evidence="1"/>
<evidence type="ECO:0000256" key="5">
    <source>
        <dbReference type="SAM" id="MobiDB-lite"/>
    </source>
</evidence>
<dbReference type="GO" id="GO:0003924">
    <property type="term" value="F:GTPase activity"/>
    <property type="evidence" value="ECO:0007669"/>
    <property type="project" value="InterPro"/>
</dbReference>
<dbReference type="PANTHER" id="PTHR11566:SF212">
    <property type="entry name" value="DYNAMIN"/>
    <property type="match status" value="1"/>
</dbReference>
<protein>
    <recommendedName>
        <fullName evidence="1">dynamin GTPase</fullName>
        <ecNumber evidence="1">3.6.5.5</ecNumber>
    </recommendedName>
</protein>
<name>A0A3P6HAN4_MESCO</name>
<dbReference type="PROSITE" id="PS51388">
    <property type="entry name" value="GED"/>
    <property type="match status" value="1"/>
</dbReference>
<evidence type="ECO:0000313" key="8">
    <source>
        <dbReference type="Proteomes" id="UP000267029"/>
    </source>
</evidence>
<feature type="domain" description="GED" evidence="6">
    <location>
        <begin position="48"/>
        <end position="138"/>
    </location>
</feature>
<keyword evidence="3" id="KW-0378">Hydrolase</keyword>
<keyword evidence="4" id="KW-0342">GTP-binding</keyword>
<evidence type="ECO:0000313" key="7">
    <source>
        <dbReference type="EMBL" id="VDD75248.1"/>
    </source>
</evidence>
<dbReference type="InterPro" id="IPR020850">
    <property type="entry name" value="GED_dom"/>
</dbReference>
<feature type="compositionally biased region" description="Pro residues" evidence="5">
    <location>
        <begin position="200"/>
        <end position="219"/>
    </location>
</feature>
<keyword evidence="8" id="KW-1185">Reference proteome</keyword>
<dbReference type="InterPro" id="IPR022812">
    <property type="entry name" value="Dynamin"/>
</dbReference>
<organism evidence="7 8">
    <name type="scientific">Mesocestoides corti</name>
    <name type="common">Flatworm</name>
    <dbReference type="NCBI Taxonomy" id="53468"/>
    <lineage>
        <taxon>Eukaryota</taxon>
        <taxon>Metazoa</taxon>
        <taxon>Spiralia</taxon>
        <taxon>Lophotrochozoa</taxon>
        <taxon>Platyhelminthes</taxon>
        <taxon>Cestoda</taxon>
        <taxon>Eucestoda</taxon>
        <taxon>Cyclophyllidea</taxon>
        <taxon>Mesocestoididae</taxon>
        <taxon>Mesocestoides</taxon>
    </lineage>
</organism>
<evidence type="ECO:0000256" key="4">
    <source>
        <dbReference type="ARBA" id="ARBA00023134"/>
    </source>
</evidence>
<dbReference type="PANTHER" id="PTHR11566">
    <property type="entry name" value="DYNAMIN"/>
    <property type="match status" value="1"/>
</dbReference>
<dbReference type="OrthoDB" id="6278719at2759"/>